<dbReference type="Proteomes" id="UP000809431">
    <property type="component" value="Unassembled WGS sequence"/>
</dbReference>
<dbReference type="SUPFAM" id="SSF54285">
    <property type="entry name" value="MoaD/ThiS"/>
    <property type="match status" value="1"/>
</dbReference>
<reference evidence="4 5" key="1">
    <citation type="submission" date="2021-01" db="EMBL/GenBank/DDBJ databases">
        <title>Draft Genome Sequence and Polyhydroxyalkanoate Biosynthetic Potential of Jeongeupia naejangsanensis Type Strain DSM 24253.</title>
        <authorList>
            <person name="Turrini P."/>
            <person name="Artuso I."/>
            <person name="Lugli G.A."/>
            <person name="Frangipani E."/>
            <person name="Ventura M."/>
            <person name="Visca P."/>
        </authorList>
    </citation>
    <scope>NUCLEOTIDE SEQUENCE [LARGE SCALE GENOMIC DNA]</scope>
    <source>
        <strain evidence="4 5">DSM 24253</strain>
    </source>
</reference>
<protein>
    <recommendedName>
        <fullName evidence="3">Molybdopterin synthase sulfur carrier subunit</fullName>
    </recommendedName>
</protein>
<keyword evidence="5" id="KW-1185">Reference proteome</keyword>
<gene>
    <name evidence="4" type="ORF">JMJ54_08810</name>
</gene>
<evidence type="ECO:0000256" key="1">
    <source>
        <dbReference type="ARBA" id="ARBA00022741"/>
    </source>
</evidence>
<dbReference type="PANTHER" id="PTHR33359:SF1">
    <property type="entry name" value="MOLYBDOPTERIN SYNTHASE SULFUR CARRIER SUBUNIT"/>
    <property type="match status" value="1"/>
</dbReference>
<dbReference type="EMBL" id="JAESND010000003">
    <property type="protein sequence ID" value="MBM3115930.1"/>
    <property type="molecule type" value="Genomic_DNA"/>
</dbReference>
<dbReference type="InterPro" id="IPR016155">
    <property type="entry name" value="Mopterin_synth/thiamin_S_b"/>
</dbReference>
<evidence type="ECO:0000256" key="2">
    <source>
        <dbReference type="ARBA" id="ARBA00024200"/>
    </source>
</evidence>
<keyword evidence="1" id="KW-0547">Nucleotide-binding</keyword>
<organism evidence="4 5">
    <name type="scientific">Jeongeupia naejangsanensis</name>
    <dbReference type="NCBI Taxonomy" id="613195"/>
    <lineage>
        <taxon>Bacteria</taxon>
        <taxon>Pseudomonadati</taxon>
        <taxon>Pseudomonadota</taxon>
        <taxon>Betaproteobacteria</taxon>
        <taxon>Neisseriales</taxon>
        <taxon>Chitinibacteraceae</taxon>
        <taxon>Jeongeupia</taxon>
    </lineage>
</organism>
<dbReference type="Gene3D" id="3.10.20.30">
    <property type="match status" value="1"/>
</dbReference>
<dbReference type="PANTHER" id="PTHR33359">
    <property type="entry name" value="MOLYBDOPTERIN SYNTHASE SULFUR CARRIER SUBUNIT"/>
    <property type="match status" value="1"/>
</dbReference>
<dbReference type="Pfam" id="PF02597">
    <property type="entry name" value="ThiS"/>
    <property type="match status" value="1"/>
</dbReference>
<evidence type="ECO:0000313" key="5">
    <source>
        <dbReference type="Proteomes" id="UP000809431"/>
    </source>
</evidence>
<evidence type="ECO:0000256" key="3">
    <source>
        <dbReference type="ARBA" id="ARBA00024247"/>
    </source>
</evidence>
<comment type="caution">
    <text evidence="4">The sequence shown here is derived from an EMBL/GenBank/DDBJ whole genome shotgun (WGS) entry which is preliminary data.</text>
</comment>
<evidence type="ECO:0000313" key="4">
    <source>
        <dbReference type="EMBL" id="MBM3115930.1"/>
    </source>
</evidence>
<name>A0ABS2BKH5_9NEIS</name>
<dbReference type="InterPro" id="IPR003749">
    <property type="entry name" value="ThiS/MoaD-like"/>
</dbReference>
<dbReference type="RefSeq" id="WP_203537894.1">
    <property type="nucleotide sequence ID" value="NZ_JAESND010000003.1"/>
</dbReference>
<comment type="similarity">
    <text evidence="2">Belongs to the MoaD family.</text>
</comment>
<dbReference type="CDD" id="cd00754">
    <property type="entry name" value="Ubl_MoaD"/>
    <property type="match status" value="1"/>
</dbReference>
<dbReference type="InterPro" id="IPR012675">
    <property type="entry name" value="Beta-grasp_dom_sf"/>
</dbReference>
<proteinExistence type="inferred from homology"/>
<sequence length="85" mass="8657">MNTIQLLYFARLRDAFGCAGEAVSLPGGSRVADLVALLVARGGAFADELGGTRVFRVAVNQEMAHAADAIPAGAEVAIFPPVTGG</sequence>
<dbReference type="InterPro" id="IPR044672">
    <property type="entry name" value="MOCS2A"/>
</dbReference>
<accession>A0ABS2BKH5</accession>